<accession>A0A8X6T7B4</accession>
<organism evidence="1 2">
    <name type="scientific">Nephila pilipes</name>
    <name type="common">Giant wood spider</name>
    <name type="synonym">Nephila maculata</name>
    <dbReference type="NCBI Taxonomy" id="299642"/>
    <lineage>
        <taxon>Eukaryota</taxon>
        <taxon>Metazoa</taxon>
        <taxon>Ecdysozoa</taxon>
        <taxon>Arthropoda</taxon>
        <taxon>Chelicerata</taxon>
        <taxon>Arachnida</taxon>
        <taxon>Araneae</taxon>
        <taxon>Araneomorphae</taxon>
        <taxon>Entelegynae</taxon>
        <taxon>Araneoidea</taxon>
        <taxon>Nephilidae</taxon>
        <taxon>Nephila</taxon>
    </lineage>
</organism>
<evidence type="ECO:0000313" key="1">
    <source>
        <dbReference type="EMBL" id="GFS78944.1"/>
    </source>
</evidence>
<comment type="caution">
    <text evidence="1">The sequence shown here is derived from an EMBL/GenBank/DDBJ whole genome shotgun (WGS) entry which is preliminary data.</text>
</comment>
<dbReference type="AlphaFoldDB" id="A0A8X6T7B4"/>
<evidence type="ECO:0000313" key="2">
    <source>
        <dbReference type="Proteomes" id="UP000887013"/>
    </source>
</evidence>
<dbReference type="Proteomes" id="UP000887013">
    <property type="component" value="Unassembled WGS sequence"/>
</dbReference>
<gene>
    <name evidence="1" type="ORF">NPIL_494741</name>
</gene>
<reference evidence="1" key="1">
    <citation type="submission" date="2020-08" db="EMBL/GenBank/DDBJ databases">
        <title>Multicomponent nature underlies the extraordinary mechanical properties of spider dragline silk.</title>
        <authorList>
            <person name="Kono N."/>
            <person name="Nakamura H."/>
            <person name="Mori M."/>
            <person name="Yoshida Y."/>
            <person name="Ohtoshi R."/>
            <person name="Malay A.D."/>
            <person name="Moran D.A.P."/>
            <person name="Tomita M."/>
            <person name="Numata K."/>
            <person name="Arakawa K."/>
        </authorList>
    </citation>
    <scope>NUCLEOTIDE SEQUENCE</scope>
</reference>
<protein>
    <submittedName>
        <fullName evidence="1">Uncharacterized protein</fullName>
    </submittedName>
</protein>
<sequence length="96" mass="10469">MDLSVQNNAAKNDQVSCAEDEERWICTSSSMHQKDSHALKGKVEGIHSGVHGPPVHDPNTFTEFPTVLTPLLLPRSSVTWAVPLSPYLYGTVELGP</sequence>
<proteinExistence type="predicted"/>
<dbReference type="EMBL" id="BMAW01002494">
    <property type="protein sequence ID" value="GFS78944.1"/>
    <property type="molecule type" value="Genomic_DNA"/>
</dbReference>
<name>A0A8X6T7B4_NEPPI</name>
<keyword evidence="2" id="KW-1185">Reference proteome</keyword>